<reference evidence="2" key="1">
    <citation type="submission" date="2021-03" db="EMBL/GenBank/DDBJ databases">
        <title>Draft genome sequence of rust myrtle Austropuccinia psidii MF-1, a brazilian biotype.</title>
        <authorList>
            <person name="Quecine M.C."/>
            <person name="Pachon D.M.R."/>
            <person name="Bonatelli M.L."/>
            <person name="Correr F.H."/>
            <person name="Franceschini L.M."/>
            <person name="Leite T.F."/>
            <person name="Margarido G.R.A."/>
            <person name="Almeida C.A."/>
            <person name="Ferrarezi J.A."/>
            <person name="Labate C.A."/>
        </authorList>
    </citation>
    <scope>NUCLEOTIDE SEQUENCE</scope>
    <source>
        <strain evidence="2">MF-1</strain>
    </source>
</reference>
<feature type="region of interest" description="Disordered" evidence="1">
    <location>
        <begin position="1"/>
        <end position="27"/>
    </location>
</feature>
<sequence length="109" mass="11963">MRGVQKWNNTRNSWANTGGPIPPQGNPIGLAPEVPVLVTRKDGILGKLRRNLVAQDEIDTDAEGIDEIDGEELEITIPFQKIRIQSTSPSPVQASTTIHGMLRSPNHNF</sequence>
<dbReference type="EMBL" id="AVOT02026741">
    <property type="protein sequence ID" value="MBW0518588.1"/>
    <property type="molecule type" value="Genomic_DNA"/>
</dbReference>
<accession>A0A9Q3HVC7</accession>
<proteinExistence type="predicted"/>
<keyword evidence="3" id="KW-1185">Reference proteome</keyword>
<evidence type="ECO:0000256" key="1">
    <source>
        <dbReference type="SAM" id="MobiDB-lite"/>
    </source>
</evidence>
<protein>
    <submittedName>
        <fullName evidence="2">Uncharacterized protein</fullName>
    </submittedName>
</protein>
<dbReference type="AlphaFoldDB" id="A0A9Q3HVC7"/>
<feature type="compositionally biased region" description="Polar residues" evidence="1">
    <location>
        <begin position="86"/>
        <end position="98"/>
    </location>
</feature>
<feature type="compositionally biased region" description="Polar residues" evidence="1">
    <location>
        <begin position="1"/>
        <end position="16"/>
    </location>
</feature>
<gene>
    <name evidence="2" type="ORF">O181_058303</name>
</gene>
<evidence type="ECO:0000313" key="2">
    <source>
        <dbReference type="EMBL" id="MBW0518588.1"/>
    </source>
</evidence>
<dbReference type="Proteomes" id="UP000765509">
    <property type="component" value="Unassembled WGS sequence"/>
</dbReference>
<feature type="region of interest" description="Disordered" evidence="1">
    <location>
        <begin position="86"/>
        <end position="109"/>
    </location>
</feature>
<organism evidence="2 3">
    <name type="scientific">Austropuccinia psidii MF-1</name>
    <dbReference type="NCBI Taxonomy" id="1389203"/>
    <lineage>
        <taxon>Eukaryota</taxon>
        <taxon>Fungi</taxon>
        <taxon>Dikarya</taxon>
        <taxon>Basidiomycota</taxon>
        <taxon>Pucciniomycotina</taxon>
        <taxon>Pucciniomycetes</taxon>
        <taxon>Pucciniales</taxon>
        <taxon>Sphaerophragmiaceae</taxon>
        <taxon>Austropuccinia</taxon>
    </lineage>
</organism>
<evidence type="ECO:0000313" key="3">
    <source>
        <dbReference type="Proteomes" id="UP000765509"/>
    </source>
</evidence>
<comment type="caution">
    <text evidence="2">The sequence shown here is derived from an EMBL/GenBank/DDBJ whole genome shotgun (WGS) entry which is preliminary data.</text>
</comment>
<name>A0A9Q3HVC7_9BASI</name>